<dbReference type="InterPro" id="IPR011008">
    <property type="entry name" value="Dimeric_a/b-barrel"/>
</dbReference>
<protein>
    <recommendedName>
        <fullName evidence="3">EthD domain-containing protein</fullName>
    </recommendedName>
</protein>
<sequence length="231" mass="26260">MPGLLFVYSEPGAAVPDTEFNDWYDNEHVPLRLPIPGIHSWSRWAAADRARPTYAALYDLASPAVISEPPYADLAGTRSARETDIFARVALLDRRTYTLREPVYPPKAGDAYDARSPGPYATVVEIEVKPGTEDEFNKWYEEEHIPLLAKVPGWVRSRRFVLEDAAAAGPEAEKGTPPRHLTIHEWEGLEAMESKEFKEAVSTPWMQKIKETAIVEARRRVLKFVRSWDRQ</sequence>
<organism evidence="1 2">
    <name type="scientific">Trametes pubescens</name>
    <name type="common">White-rot fungus</name>
    <dbReference type="NCBI Taxonomy" id="154538"/>
    <lineage>
        <taxon>Eukaryota</taxon>
        <taxon>Fungi</taxon>
        <taxon>Dikarya</taxon>
        <taxon>Basidiomycota</taxon>
        <taxon>Agaricomycotina</taxon>
        <taxon>Agaricomycetes</taxon>
        <taxon>Polyporales</taxon>
        <taxon>Polyporaceae</taxon>
        <taxon>Trametes</taxon>
    </lineage>
</organism>
<accession>A0A1M2W5J2</accession>
<dbReference type="Gene3D" id="3.30.70.100">
    <property type="match status" value="1"/>
</dbReference>
<dbReference type="AlphaFoldDB" id="A0A1M2W5J2"/>
<evidence type="ECO:0008006" key="3">
    <source>
        <dbReference type="Google" id="ProtNLM"/>
    </source>
</evidence>
<dbReference type="STRING" id="154538.A0A1M2W5J2"/>
<comment type="caution">
    <text evidence="1">The sequence shown here is derived from an EMBL/GenBank/DDBJ whole genome shotgun (WGS) entry which is preliminary data.</text>
</comment>
<dbReference type="Proteomes" id="UP000184267">
    <property type="component" value="Unassembled WGS sequence"/>
</dbReference>
<dbReference type="OMA" id="EYHDWYD"/>
<dbReference type="SUPFAM" id="SSF54909">
    <property type="entry name" value="Dimeric alpha+beta barrel"/>
    <property type="match status" value="2"/>
</dbReference>
<dbReference type="OrthoDB" id="2851338at2759"/>
<evidence type="ECO:0000313" key="1">
    <source>
        <dbReference type="EMBL" id="OJT15032.1"/>
    </source>
</evidence>
<keyword evidence="2" id="KW-1185">Reference proteome</keyword>
<evidence type="ECO:0000313" key="2">
    <source>
        <dbReference type="Proteomes" id="UP000184267"/>
    </source>
</evidence>
<name>A0A1M2W5J2_TRAPU</name>
<gene>
    <name evidence="1" type="ORF">TRAPUB_8475</name>
</gene>
<dbReference type="GO" id="GO:0016491">
    <property type="term" value="F:oxidoreductase activity"/>
    <property type="evidence" value="ECO:0007669"/>
    <property type="project" value="InterPro"/>
</dbReference>
<proteinExistence type="predicted"/>
<reference evidence="1 2" key="1">
    <citation type="submission" date="2016-10" db="EMBL/GenBank/DDBJ databases">
        <title>Genome sequence of the basidiomycete white-rot fungus Trametes pubescens.</title>
        <authorList>
            <person name="Makela M.R."/>
            <person name="Granchi Z."/>
            <person name="Peng M."/>
            <person name="De Vries R.P."/>
            <person name="Grigoriev I."/>
            <person name="Riley R."/>
            <person name="Hilden K."/>
        </authorList>
    </citation>
    <scope>NUCLEOTIDE SEQUENCE [LARGE SCALE GENOMIC DNA]</scope>
    <source>
        <strain evidence="1 2">FBCC735</strain>
    </source>
</reference>
<dbReference type="EMBL" id="MNAD01000215">
    <property type="protein sequence ID" value="OJT15032.1"/>
    <property type="molecule type" value="Genomic_DNA"/>
</dbReference>